<proteinExistence type="predicted"/>
<dbReference type="AlphaFoldDB" id="A0A3M7SXV5"/>
<evidence type="ECO:0000313" key="1">
    <source>
        <dbReference type="EMBL" id="RNA40651.1"/>
    </source>
</evidence>
<gene>
    <name evidence="1" type="ORF">BpHYR1_002334</name>
</gene>
<feature type="non-terminal residue" evidence="1">
    <location>
        <position position="135"/>
    </location>
</feature>
<name>A0A3M7SXV5_BRAPC</name>
<accession>A0A3M7SXV5</accession>
<comment type="caution">
    <text evidence="1">The sequence shown here is derived from an EMBL/GenBank/DDBJ whole genome shotgun (WGS) entry which is preliminary data.</text>
</comment>
<protein>
    <submittedName>
        <fullName evidence="1">Uncharacterized protein</fullName>
    </submittedName>
</protein>
<organism evidence="1 2">
    <name type="scientific">Brachionus plicatilis</name>
    <name type="common">Marine rotifer</name>
    <name type="synonym">Brachionus muelleri</name>
    <dbReference type="NCBI Taxonomy" id="10195"/>
    <lineage>
        <taxon>Eukaryota</taxon>
        <taxon>Metazoa</taxon>
        <taxon>Spiralia</taxon>
        <taxon>Gnathifera</taxon>
        <taxon>Rotifera</taxon>
        <taxon>Eurotatoria</taxon>
        <taxon>Monogononta</taxon>
        <taxon>Pseudotrocha</taxon>
        <taxon>Ploima</taxon>
        <taxon>Brachionidae</taxon>
        <taxon>Brachionus</taxon>
    </lineage>
</organism>
<dbReference type="EMBL" id="REGN01000614">
    <property type="protein sequence ID" value="RNA40651.1"/>
    <property type="molecule type" value="Genomic_DNA"/>
</dbReference>
<evidence type="ECO:0000313" key="2">
    <source>
        <dbReference type="Proteomes" id="UP000276133"/>
    </source>
</evidence>
<keyword evidence="2" id="KW-1185">Reference proteome</keyword>
<sequence>MLNNNIKYPIPKRFSLILLIARLLSVFEKDLNILYFNIVLHQPINDNFLTKIYQFPARRPTVSSQLTNFNYAMVSIGFYNEKNTKRLIIIFTPLYGCSNILLHLHLLNILVLRFESFELLGLFESVLRVFWRTTI</sequence>
<dbReference type="Proteomes" id="UP000276133">
    <property type="component" value="Unassembled WGS sequence"/>
</dbReference>
<reference evidence="1 2" key="1">
    <citation type="journal article" date="2018" name="Sci. Rep.">
        <title>Genomic signatures of local adaptation to the degree of environmental predictability in rotifers.</title>
        <authorList>
            <person name="Franch-Gras L."/>
            <person name="Hahn C."/>
            <person name="Garcia-Roger E.M."/>
            <person name="Carmona M.J."/>
            <person name="Serra M."/>
            <person name="Gomez A."/>
        </authorList>
    </citation>
    <scope>NUCLEOTIDE SEQUENCE [LARGE SCALE GENOMIC DNA]</scope>
    <source>
        <strain evidence="1">HYR1</strain>
    </source>
</reference>